<keyword evidence="2" id="KW-1185">Reference proteome</keyword>
<gene>
    <name evidence="1" type="ORF">DDE18_04535</name>
</gene>
<organism evidence="1 2">
    <name type="scientific">Nocardioides gansuensis</name>
    <dbReference type="NCBI Taxonomy" id="2138300"/>
    <lineage>
        <taxon>Bacteria</taxon>
        <taxon>Bacillati</taxon>
        <taxon>Actinomycetota</taxon>
        <taxon>Actinomycetes</taxon>
        <taxon>Propionibacteriales</taxon>
        <taxon>Nocardioidaceae</taxon>
        <taxon>Nocardioides</taxon>
    </lineage>
</organism>
<name>A0A2T8FD17_9ACTN</name>
<evidence type="ECO:0008006" key="3">
    <source>
        <dbReference type="Google" id="ProtNLM"/>
    </source>
</evidence>
<dbReference type="EMBL" id="QDGZ01000002">
    <property type="protein sequence ID" value="PVG83602.1"/>
    <property type="molecule type" value="Genomic_DNA"/>
</dbReference>
<proteinExistence type="predicted"/>
<accession>A0A2T8FD17</accession>
<evidence type="ECO:0000313" key="1">
    <source>
        <dbReference type="EMBL" id="PVG83602.1"/>
    </source>
</evidence>
<protein>
    <recommendedName>
        <fullName evidence="3">ACT domain-containing protein</fullName>
    </recommendedName>
</protein>
<comment type="caution">
    <text evidence="1">The sequence shown here is derived from an EMBL/GenBank/DDBJ whole genome shotgun (WGS) entry which is preliminary data.</text>
</comment>
<dbReference type="Proteomes" id="UP000246018">
    <property type="component" value="Unassembled WGS sequence"/>
</dbReference>
<reference evidence="1 2" key="1">
    <citation type="submission" date="2018-04" db="EMBL/GenBank/DDBJ databases">
        <title>Genome of Nocardioides gansuensis WSJ-1.</title>
        <authorList>
            <person name="Wu S."/>
            <person name="Wang G."/>
        </authorList>
    </citation>
    <scope>NUCLEOTIDE SEQUENCE [LARGE SCALE GENOMIC DNA]</scope>
    <source>
        <strain evidence="1 2">WSJ-1</strain>
    </source>
</reference>
<sequence>MDLAHRDRSTFLSLVSMLHRRGVDVVEAQLHAVTDHHAGFTATFLATPSHATTVVASLRNLVDVLDAELSSAAPAASAG</sequence>
<dbReference type="AlphaFoldDB" id="A0A2T8FD17"/>
<evidence type="ECO:0000313" key="2">
    <source>
        <dbReference type="Proteomes" id="UP000246018"/>
    </source>
</evidence>